<protein>
    <submittedName>
        <fullName evidence="2">Uncharacterized protein</fullName>
    </submittedName>
</protein>
<reference evidence="2" key="1">
    <citation type="submission" date="2022-08" db="UniProtKB">
        <authorList>
            <consortium name="EnsemblMetazoa"/>
        </authorList>
    </citation>
    <scope>IDENTIFICATION</scope>
    <source>
        <strain evidence="2">05x7-T-G4-1.051#20</strain>
    </source>
</reference>
<dbReference type="Gene3D" id="2.170.300.10">
    <property type="entry name" value="Tie2 ligand-binding domain superfamily"/>
    <property type="match status" value="1"/>
</dbReference>
<dbReference type="EnsemblMetazoa" id="G23821.1">
    <property type="protein sequence ID" value="G23821.1:cds"/>
    <property type="gene ID" value="G23821"/>
</dbReference>
<keyword evidence="3" id="KW-1185">Reference proteome</keyword>
<organism evidence="2 3">
    <name type="scientific">Magallana gigas</name>
    <name type="common">Pacific oyster</name>
    <name type="synonym">Crassostrea gigas</name>
    <dbReference type="NCBI Taxonomy" id="29159"/>
    <lineage>
        <taxon>Eukaryota</taxon>
        <taxon>Metazoa</taxon>
        <taxon>Spiralia</taxon>
        <taxon>Lophotrochozoa</taxon>
        <taxon>Mollusca</taxon>
        <taxon>Bivalvia</taxon>
        <taxon>Autobranchia</taxon>
        <taxon>Pteriomorphia</taxon>
        <taxon>Ostreida</taxon>
        <taxon>Ostreoidea</taxon>
        <taxon>Ostreidae</taxon>
        <taxon>Magallana</taxon>
    </lineage>
</organism>
<keyword evidence="1" id="KW-1133">Transmembrane helix</keyword>
<dbReference type="AlphaFoldDB" id="A0A8W8KGR5"/>
<keyword evidence="1" id="KW-0472">Membrane</keyword>
<sequence>MCLECNPGYTGGNCSSTCPSGYFGRQCNERCRCSQDEYCDPARGCLCNSTSDYCREQELTTGFANNSTANHSHINNILSSLVLAITVLVIGIICTRMLYSKIMKRKDLHSVQKVTTTDKSAPCVDLHQNASPQQIVESIDKNCNPLSTVSQRVDEEMSNSKQRQQNNGCKTLMFRFPKSLTNAASRRQKMQAKHLVSPVPANDKELYANYVDLTFTNKSFRPDSPMDKMDSCV</sequence>
<name>A0A8W8KGR5_MAGGI</name>
<dbReference type="Proteomes" id="UP000005408">
    <property type="component" value="Unassembled WGS sequence"/>
</dbReference>
<feature type="transmembrane region" description="Helical" evidence="1">
    <location>
        <begin position="77"/>
        <end position="99"/>
    </location>
</feature>
<evidence type="ECO:0000256" key="1">
    <source>
        <dbReference type="SAM" id="Phobius"/>
    </source>
</evidence>
<proteinExistence type="predicted"/>
<evidence type="ECO:0000313" key="3">
    <source>
        <dbReference type="Proteomes" id="UP000005408"/>
    </source>
</evidence>
<keyword evidence="1" id="KW-0812">Transmembrane</keyword>
<evidence type="ECO:0000313" key="2">
    <source>
        <dbReference type="EnsemblMetazoa" id="G23821.1:cds"/>
    </source>
</evidence>
<accession>A0A8W8KGR5</accession>